<dbReference type="GO" id="GO:0004713">
    <property type="term" value="F:protein tyrosine kinase activity"/>
    <property type="evidence" value="ECO:0007669"/>
    <property type="project" value="TreeGrafter"/>
</dbReference>
<keyword evidence="4" id="KW-0418">Kinase</keyword>
<reference evidence="8" key="1">
    <citation type="submission" date="2025-08" db="UniProtKB">
        <authorList>
            <consortium name="RefSeq"/>
        </authorList>
    </citation>
    <scope>IDENTIFICATION</scope>
</reference>
<dbReference type="PANTHER" id="PTHR24058:SF46">
    <property type="entry name" value="HOMEODOMAIN-INTERACTING PROTEIN KINASE 4"/>
    <property type="match status" value="1"/>
</dbReference>
<dbReference type="GeneID" id="114438270"/>
<dbReference type="Gene3D" id="3.30.200.20">
    <property type="entry name" value="Phosphorylase Kinase, domain 1"/>
    <property type="match status" value="1"/>
</dbReference>
<dbReference type="InterPro" id="IPR000719">
    <property type="entry name" value="Prot_kinase_dom"/>
</dbReference>
<dbReference type="Pfam" id="PF00069">
    <property type="entry name" value="Pkinase"/>
    <property type="match status" value="1"/>
</dbReference>
<dbReference type="InterPro" id="IPR050494">
    <property type="entry name" value="Ser_Thr_dual-spec_kinase"/>
</dbReference>
<gene>
    <name evidence="8" type="primary">LOC114438270</name>
</gene>
<dbReference type="SUPFAM" id="SSF56112">
    <property type="entry name" value="Protein kinase-like (PK-like)"/>
    <property type="match status" value="1"/>
</dbReference>
<organism evidence="7 8">
    <name type="scientific">Parambassis ranga</name>
    <name type="common">Indian glassy fish</name>
    <dbReference type="NCBI Taxonomy" id="210632"/>
    <lineage>
        <taxon>Eukaryota</taxon>
        <taxon>Metazoa</taxon>
        <taxon>Chordata</taxon>
        <taxon>Craniata</taxon>
        <taxon>Vertebrata</taxon>
        <taxon>Euteleostomi</taxon>
        <taxon>Actinopterygii</taxon>
        <taxon>Neopterygii</taxon>
        <taxon>Teleostei</taxon>
        <taxon>Neoteleostei</taxon>
        <taxon>Acanthomorphata</taxon>
        <taxon>Ovalentaria</taxon>
        <taxon>Ambassidae</taxon>
        <taxon>Parambassis</taxon>
    </lineage>
</organism>
<evidence type="ECO:0000259" key="6">
    <source>
        <dbReference type="PROSITE" id="PS50011"/>
    </source>
</evidence>
<dbReference type="GO" id="GO:0005634">
    <property type="term" value="C:nucleus"/>
    <property type="evidence" value="ECO:0007669"/>
    <property type="project" value="TreeGrafter"/>
</dbReference>
<feature type="domain" description="Protein kinase" evidence="6">
    <location>
        <begin position="17"/>
        <end position="335"/>
    </location>
</feature>
<dbReference type="OrthoDB" id="437530at2759"/>
<dbReference type="SMART" id="SM00220">
    <property type="entry name" value="S_TKc"/>
    <property type="match status" value="1"/>
</dbReference>
<keyword evidence="7" id="KW-1185">Reference proteome</keyword>
<dbReference type="RefSeq" id="XP_028265294.1">
    <property type="nucleotide sequence ID" value="XM_028409493.1"/>
</dbReference>
<keyword evidence="1" id="KW-0723">Serine/threonine-protein kinase</keyword>
<keyword evidence="3" id="KW-0547">Nucleotide-binding</keyword>
<sequence length="408" mass="46134">MSMTDLFQVGSTLQESHRIEKVLGEGGFGVVAQCRNTKTNMHEAVKINKGDKDNAKLAQYEMEMLRHLSSLDPDTCNIVRFHGFFVHEDNVCLRFELLDQNLDDYICEQGPIPLAEIKSILYQLATALVHLQSVGIIHADLKSLNVMVVDSFDKPIKVKVIDFGLAQLSSSTTYDSPVQTFWYQAPEVIVEAPFNEAIDMWTLGVIAVDLALGASPYPGDDPYDVMRFIIETQGQPADHILDRGAATNCYFQHQTDSRQRWRYKTCDEFSNEYDYCSKETRYYKLSCLDDIGDMMAKRDGYHPDQSLLVQLIKEMLQLDPDKRIKSSEVLKHPFFSTSHPPSAIADTSDEQPLWYHVEKSEMAPHSVPDSVESLVTLFQISQEDNSAADSGKSSVISLADLFKDHQED</sequence>
<dbReference type="InterPro" id="IPR011009">
    <property type="entry name" value="Kinase-like_dom_sf"/>
</dbReference>
<dbReference type="InParanoid" id="A0A6P7IV11"/>
<name>A0A6P7IV11_9TELE</name>
<dbReference type="AlphaFoldDB" id="A0A6P7IV11"/>
<keyword evidence="2" id="KW-0808">Transferase</keyword>
<dbReference type="Gene3D" id="1.10.510.10">
    <property type="entry name" value="Transferase(Phosphotransferase) domain 1"/>
    <property type="match status" value="1"/>
</dbReference>
<evidence type="ECO:0000256" key="3">
    <source>
        <dbReference type="ARBA" id="ARBA00022741"/>
    </source>
</evidence>
<dbReference type="PROSITE" id="PS50011">
    <property type="entry name" value="PROTEIN_KINASE_DOM"/>
    <property type="match status" value="1"/>
</dbReference>
<dbReference type="Proteomes" id="UP000515145">
    <property type="component" value="Chromosome 7"/>
</dbReference>
<evidence type="ECO:0000256" key="1">
    <source>
        <dbReference type="ARBA" id="ARBA00022527"/>
    </source>
</evidence>
<evidence type="ECO:0000256" key="2">
    <source>
        <dbReference type="ARBA" id="ARBA00022679"/>
    </source>
</evidence>
<evidence type="ECO:0000313" key="8">
    <source>
        <dbReference type="RefSeq" id="XP_028265294.1"/>
    </source>
</evidence>
<accession>A0A6P7IV11</accession>
<proteinExistence type="predicted"/>
<dbReference type="InterPro" id="IPR008271">
    <property type="entry name" value="Ser/Thr_kinase_AS"/>
</dbReference>
<dbReference type="PROSITE" id="PS00108">
    <property type="entry name" value="PROTEIN_KINASE_ST"/>
    <property type="match status" value="1"/>
</dbReference>
<keyword evidence="5" id="KW-0067">ATP-binding</keyword>
<dbReference type="GO" id="GO:0005737">
    <property type="term" value="C:cytoplasm"/>
    <property type="evidence" value="ECO:0007669"/>
    <property type="project" value="TreeGrafter"/>
</dbReference>
<evidence type="ECO:0000256" key="4">
    <source>
        <dbReference type="ARBA" id="ARBA00022777"/>
    </source>
</evidence>
<protein>
    <submittedName>
        <fullName evidence="8">Homeodomain-interacting protein kinase 2-like</fullName>
    </submittedName>
</protein>
<evidence type="ECO:0000256" key="5">
    <source>
        <dbReference type="ARBA" id="ARBA00022840"/>
    </source>
</evidence>
<evidence type="ECO:0000313" key="7">
    <source>
        <dbReference type="Proteomes" id="UP000515145"/>
    </source>
</evidence>
<dbReference type="GO" id="GO:0005524">
    <property type="term" value="F:ATP binding"/>
    <property type="evidence" value="ECO:0007669"/>
    <property type="project" value="UniProtKB-KW"/>
</dbReference>
<dbReference type="PANTHER" id="PTHR24058">
    <property type="entry name" value="DUAL SPECIFICITY PROTEIN KINASE"/>
    <property type="match status" value="1"/>
</dbReference>
<dbReference type="GO" id="GO:0004674">
    <property type="term" value="F:protein serine/threonine kinase activity"/>
    <property type="evidence" value="ECO:0007669"/>
    <property type="project" value="UniProtKB-KW"/>
</dbReference>